<protein>
    <submittedName>
        <fullName evidence="2">Uncharacterized protein</fullName>
    </submittedName>
</protein>
<proteinExistence type="predicted"/>
<organism evidence="2 3">
    <name type="scientific">Aspergillus mulundensis</name>
    <dbReference type="NCBI Taxonomy" id="1810919"/>
    <lineage>
        <taxon>Eukaryota</taxon>
        <taxon>Fungi</taxon>
        <taxon>Dikarya</taxon>
        <taxon>Ascomycota</taxon>
        <taxon>Pezizomycotina</taxon>
        <taxon>Eurotiomycetes</taxon>
        <taxon>Eurotiomycetidae</taxon>
        <taxon>Eurotiales</taxon>
        <taxon>Aspergillaceae</taxon>
        <taxon>Aspergillus</taxon>
        <taxon>Aspergillus subgen. Nidulantes</taxon>
    </lineage>
</organism>
<dbReference type="Proteomes" id="UP000256690">
    <property type="component" value="Unassembled WGS sequence"/>
</dbReference>
<reference evidence="2 3" key="1">
    <citation type="journal article" date="2018" name="IMA Fungus">
        <title>IMA Genome-F 9: Draft genome sequence of Annulohypoxylon stygium, Aspergillus mulundensis, Berkeleyomyces basicola (syn. Thielaviopsis basicola), Ceratocystis smalleyi, two Cercospora beticola strains, Coleophoma cylindrospora, Fusarium fracticaudum, Phialophora cf. hyalina, and Morchella septimelata.</title>
        <authorList>
            <person name="Wingfield B.D."/>
            <person name="Bills G.F."/>
            <person name="Dong Y."/>
            <person name="Huang W."/>
            <person name="Nel W.J."/>
            <person name="Swalarsk-Parry B.S."/>
            <person name="Vaghefi N."/>
            <person name="Wilken P.M."/>
            <person name="An Z."/>
            <person name="de Beer Z.W."/>
            <person name="De Vos L."/>
            <person name="Chen L."/>
            <person name="Duong T.A."/>
            <person name="Gao Y."/>
            <person name="Hammerbacher A."/>
            <person name="Kikkert J.R."/>
            <person name="Li Y."/>
            <person name="Li H."/>
            <person name="Li K."/>
            <person name="Li Q."/>
            <person name="Liu X."/>
            <person name="Ma X."/>
            <person name="Naidoo K."/>
            <person name="Pethybridge S.J."/>
            <person name="Sun J."/>
            <person name="Steenkamp E.T."/>
            <person name="van der Nest M.A."/>
            <person name="van Wyk S."/>
            <person name="Wingfield M.J."/>
            <person name="Xiong C."/>
            <person name="Yue Q."/>
            <person name="Zhang X."/>
        </authorList>
    </citation>
    <scope>NUCLEOTIDE SEQUENCE [LARGE SCALE GENOMIC DNA]</scope>
    <source>
        <strain evidence="2 3">DSM 5745</strain>
    </source>
</reference>
<feature type="compositionally biased region" description="Basic and acidic residues" evidence="1">
    <location>
        <begin position="10"/>
        <end position="19"/>
    </location>
</feature>
<evidence type="ECO:0000313" key="3">
    <source>
        <dbReference type="Proteomes" id="UP000256690"/>
    </source>
</evidence>
<feature type="region of interest" description="Disordered" evidence="1">
    <location>
        <begin position="1"/>
        <end position="22"/>
    </location>
</feature>
<accession>A0A3D8RYA8</accession>
<keyword evidence="3" id="KW-1185">Reference proteome</keyword>
<sequence length="99" mass="10579">MALNGGGVRSESDIARGQRPDTIAVQTTPARAVQSMAHWQWGSKLTGHCTQVQPVRPKLEPRESTMAPQGAIHAYTCHASAHGPSIAFIEGAEFDETAL</sequence>
<evidence type="ECO:0000256" key="1">
    <source>
        <dbReference type="SAM" id="MobiDB-lite"/>
    </source>
</evidence>
<name>A0A3D8RYA8_9EURO</name>
<dbReference type="RefSeq" id="XP_026603706.1">
    <property type="nucleotide sequence ID" value="XM_026747874.1"/>
</dbReference>
<evidence type="ECO:0000313" key="2">
    <source>
        <dbReference type="EMBL" id="RDW79006.1"/>
    </source>
</evidence>
<comment type="caution">
    <text evidence="2">The sequence shown here is derived from an EMBL/GenBank/DDBJ whole genome shotgun (WGS) entry which is preliminary data.</text>
</comment>
<dbReference type="AlphaFoldDB" id="A0A3D8RYA8"/>
<dbReference type="GeneID" id="38116228"/>
<gene>
    <name evidence="2" type="ORF">DSM5745_05858</name>
</gene>
<dbReference type="EMBL" id="PVWQ01000006">
    <property type="protein sequence ID" value="RDW79006.1"/>
    <property type="molecule type" value="Genomic_DNA"/>
</dbReference>